<dbReference type="AlphaFoldDB" id="A0AAD7EEI0"/>
<evidence type="ECO:0000256" key="1">
    <source>
        <dbReference type="SAM" id="MobiDB-lite"/>
    </source>
</evidence>
<feature type="compositionally biased region" description="Pro residues" evidence="1">
    <location>
        <begin position="38"/>
        <end position="50"/>
    </location>
</feature>
<feature type="compositionally biased region" description="Low complexity" evidence="1">
    <location>
        <begin position="51"/>
        <end position="63"/>
    </location>
</feature>
<gene>
    <name evidence="2" type="ORF">DFH08DRAFT_1036519</name>
</gene>
<proteinExistence type="predicted"/>
<reference evidence="2" key="1">
    <citation type="submission" date="2023-03" db="EMBL/GenBank/DDBJ databases">
        <title>Massive genome expansion in bonnet fungi (Mycena s.s.) driven by repeated elements and novel gene families across ecological guilds.</title>
        <authorList>
            <consortium name="Lawrence Berkeley National Laboratory"/>
            <person name="Harder C.B."/>
            <person name="Miyauchi S."/>
            <person name="Viragh M."/>
            <person name="Kuo A."/>
            <person name="Thoen E."/>
            <person name="Andreopoulos B."/>
            <person name="Lu D."/>
            <person name="Skrede I."/>
            <person name="Drula E."/>
            <person name="Henrissat B."/>
            <person name="Morin E."/>
            <person name="Kohler A."/>
            <person name="Barry K."/>
            <person name="LaButti K."/>
            <person name="Morin E."/>
            <person name="Salamov A."/>
            <person name="Lipzen A."/>
            <person name="Mereny Z."/>
            <person name="Hegedus B."/>
            <person name="Baldrian P."/>
            <person name="Stursova M."/>
            <person name="Weitz H."/>
            <person name="Taylor A."/>
            <person name="Grigoriev I.V."/>
            <person name="Nagy L.G."/>
            <person name="Martin F."/>
            <person name="Kauserud H."/>
        </authorList>
    </citation>
    <scope>NUCLEOTIDE SEQUENCE</scope>
    <source>
        <strain evidence="2">CBHHK002</strain>
    </source>
</reference>
<feature type="region of interest" description="Disordered" evidence="1">
    <location>
        <begin position="34"/>
        <end position="93"/>
    </location>
</feature>
<organism evidence="2 3">
    <name type="scientific">Mycena albidolilacea</name>
    <dbReference type="NCBI Taxonomy" id="1033008"/>
    <lineage>
        <taxon>Eukaryota</taxon>
        <taxon>Fungi</taxon>
        <taxon>Dikarya</taxon>
        <taxon>Basidiomycota</taxon>
        <taxon>Agaricomycotina</taxon>
        <taxon>Agaricomycetes</taxon>
        <taxon>Agaricomycetidae</taxon>
        <taxon>Agaricales</taxon>
        <taxon>Marasmiineae</taxon>
        <taxon>Mycenaceae</taxon>
        <taxon>Mycena</taxon>
    </lineage>
</organism>
<name>A0AAD7EEI0_9AGAR</name>
<accession>A0AAD7EEI0</accession>
<keyword evidence="3" id="KW-1185">Reference proteome</keyword>
<feature type="non-terminal residue" evidence="2">
    <location>
        <position position="1"/>
    </location>
</feature>
<evidence type="ECO:0000313" key="3">
    <source>
        <dbReference type="Proteomes" id="UP001218218"/>
    </source>
</evidence>
<protein>
    <submittedName>
        <fullName evidence="2">Uncharacterized protein</fullName>
    </submittedName>
</protein>
<feature type="compositionally biased region" description="Pro residues" evidence="1">
    <location>
        <begin position="81"/>
        <end position="93"/>
    </location>
</feature>
<comment type="caution">
    <text evidence="2">The sequence shown here is derived from an EMBL/GenBank/DDBJ whole genome shotgun (WGS) entry which is preliminary data.</text>
</comment>
<sequence length="183" mass="20014">MYQHLSPSGSSCPLACLLSPSNCRGWVASYSCADAPQSPGPSTTPPPPQQPHLDPSPILIPRPLRAPRRPRPIRSPHPRARPPPLPHHAPPRCRPPALPGLPLLSVLVLRCQASRTRPDLLVLHRPLRPCDRPPPARCASSSRASSRARARSTLKSMRTLCSLQEFGQLVSHCARLPIGFKRL</sequence>
<dbReference type="Proteomes" id="UP001218218">
    <property type="component" value="Unassembled WGS sequence"/>
</dbReference>
<feature type="compositionally biased region" description="Basic residues" evidence="1">
    <location>
        <begin position="65"/>
        <end position="80"/>
    </location>
</feature>
<dbReference type="EMBL" id="JARIHO010000058">
    <property type="protein sequence ID" value="KAJ7318352.1"/>
    <property type="molecule type" value="Genomic_DNA"/>
</dbReference>
<evidence type="ECO:0000313" key="2">
    <source>
        <dbReference type="EMBL" id="KAJ7318352.1"/>
    </source>
</evidence>